<feature type="region of interest" description="Disordered" evidence="1">
    <location>
        <begin position="133"/>
        <end position="193"/>
    </location>
</feature>
<evidence type="ECO:0000256" key="1">
    <source>
        <dbReference type="SAM" id="MobiDB-lite"/>
    </source>
</evidence>
<accession>A0ABT4TN36</accession>
<reference evidence="3" key="1">
    <citation type="submission" date="2023-01" db="EMBL/GenBank/DDBJ databases">
        <title>Draft genome sequence of Nocardiopsis sp. LSu2-4 isolated from halophytes.</title>
        <authorList>
            <person name="Duangmal K."/>
            <person name="Chantavorakit T."/>
        </authorList>
    </citation>
    <scope>NUCLEOTIDE SEQUENCE</scope>
    <source>
        <strain evidence="3">LSu2-4</strain>
    </source>
</reference>
<feature type="region of interest" description="Disordered" evidence="1">
    <location>
        <begin position="75"/>
        <end position="95"/>
    </location>
</feature>
<protein>
    <submittedName>
        <fullName evidence="3">Amidohydrolase family protein</fullName>
    </submittedName>
</protein>
<dbReference type="Proteomes" id="UP001165685">
    <property type="component" value="Unassembled WGS sequence"/>
</dbReference>
<feature type="region of interest" description="Disordered" evidence="1">
    <location>
        <begin position="1"/>
        <end position="33"/>
    </location>
</feature>
<dbReference type="InterPro" id="IPR011059">
    <property type="entry name" value="Metal-dep_hydrolase_composite"/>
</dbReference>
<organism evidence="3 4">
    <name type="scientific">Nocardiopsis suaedae</name>
    <dbReference type="NCBI Taxonomy" id="3018444"/>
    <lineage>
        <taxon>Bacteria</taxon>
        <taxon>Bacillati</taxon>
        <taxon>Actinomycetota</taxon>
        <taxon>Actinomycetes</taxon>
        <taxon>Streptosporangiales</taxon>
        <taxon>Nocardiopsidaceae</taxon>
        <taxon>Nocardiopsis</taxon>
    </lineage>
</organism>
<dbReference type="EMBL" id="JAQFWP010000029">
    <property type="protein sequence ID" value="MDA2806107.1"/>
    <property type="molecule type" value="Genomic_DNA"/>
</dbReference>
<comment type="caution">
    <text evidence="3">The sequence shown here is derived from an EMBL/GenBank/DDBJ whole genome shotgun (WGS) entry which is preliminary data.</text>
</comment>
<evidence type="ECO:0000259" key="2">
    <source>
        <dbReference type="Pfam" id="PF01979"/>
    </source>
</evidence>
<dbReference type="Pfam" id="PF01979">
    <property type="entry name" value="Amidohydro_1"/>
    <property type="match status" value="1"/>
</dbReference>
<dbReference type="Gene3D" id="3.20.20.140">
    <property type="entry name" value="Metal-dependent hydrolases"/>
    <property type="match status" value="1"/>
</dbReference>
<dbReference type="SUPFAM" id="SSF51338">
    <property type="entry name" value="Composite domain of metallo-dependent hydrolases"/>
    <property type="match status" value="1"/>
</dbReference>
<gene>
    <name evidence="3" type="ORF">O4U47_16455</name>
</gene>
<evidence type="ECO:0000313" key="4">
    <source>
        <dbReference type="Proteomes" id="UP001165685"/>
    </source>
</evidence>
<dbReference type="InterPro" id="IPR006680">
    <property type="entry name" value="Amidohydro-rel"/>
</dbReference>
<feature type="compositionally biased region" description="Basic and acidic residues" evidence="1">
    <location>
        <begin position="82"/>
        <end position="95"/>
    </location>
</feature>
<evidence type="ECO:0000313" key="3">
    <source>
        <dbReference type="EMBL" id="MDA2806107.1"/>
    </source>
</evidence>
<dbReference type="Gene3D" id="2.30.40.10">
    <property type="entry name" value="Urease, subunit C, domain 1"/>
    <property type="match status" value="1"/>
</dbReference>
<name>A0ABT4TN36_9ACTN</name>
<sequence>MRLRRGCDPVRAGPGRIRGRARPRSRGSAGAAEVQAARAEEFVAAYHGSAGGQPDSDRLVRMLTIAGARALALSDGAGGLEPGRRADVAPADTDHPRFEPYTDLPALAVTALTADRVESALVEGRVLVSGGRVQPLDEGAARDDLPRPLPGHRRPSSHPDSTSNHRTIRVPDRRPTSATTGPPDRADRSALEPARIGAAVQDGANPAAVVAANVTDGRIDAVRTITGEAGLNYAAARRRSR</sequence>
<keyword evidence="4" id="KW-1185">Reference proteome</keyword>
<proteinExistence type="predicted"/>
<feature type="domain" description="Amidohydrolase-related" evidence="2">
    <location>
        <begin position="49"/>
        <end position="110"/>
    </location>
</feature>